<accession>A0AAW9HXJ5</accession>
<dbReference type="SUPFAM" id="SSF46785">
    <property type="entry name" value="Winged helix' DNA-binding domain"/>
    <property type="match status" value="1"/>
</dbReference>
<feature type="domain" description="HTH gntR-type" evidence="6">
    <location>
        <begin position="23"/>
        <end position="91"/>
    </location>
</feature>
<dbReference type="InterPro" id="IPR000524">
    <property type="entry name" value="Tscrpt_reg_HTH_GntR"/>
</dbReference>
<evidence type="ECO:0000313" key="9">
    <source>
        <dbReference type="Proteomes" id="UP001275049"/>
    </source>
</evidence>
<dbReference type="InterPro" id="IPR004839">
    <property type="entry name" value="Aminotransferase_I/II_large"/>
</dbReference>
<dbReference type="Gene3D" id="3.90.1150.10">
    <property type="entry name" value="Aspartate Aminotransferase, domain 1"/>
    <property type="match status" value="1"/>
</dbReference>
<proteinExistence type="inferred from homology"/>
<dbReference type="RefSeq" id="WP_022866213.1">
    <property type="nucleotide sequence ID" value="NZ_CAMYCL010000002.1"/>
</dbReference>
<dbReference type="PROSITE" id="PS50949">
    <property type="entry name" value="HTH_GNTR"/>
    <property type="match status" value="1"/>
</dbReference>
<keyword evidence="2" id="KW-0663">Pyridoxal phosphate</keyword>
<comment type="caution">
    <text evidence="8">The sequence shown here is derived from an EMBL/GenBank/DDBJ whole genome shotgun (WGS) entry which is preliminary data.</text>
</comment>
<evidence type="ECO:0000313" key="8">
    <source>
        <dbReference type="EMBL" id="MDY5155082.1"/>
    </source>
</evidence>
<keyword evidence="8" id="KW-0032">Aminotransferase</keyword>
<dbReference type="Pfam" id="PF00155">
    <property type="entry name" value="Aminotran_1_2"/>
    <property type="match status" value="1"/>
</dbReference>
<gene>
    <name evidence="8" type="ORF">R6G80_05005</name>
    <name evidence="7" type="ORF">R6G86_02480</name>
</gene>
<dbReference type="PANTHER" id="PTHR46577:SF1">
    <property type="entry name" value="HTH-TYPE TRANSCRIPTIONAL REGULATORY PROTEIN GABR"/>
    <property type="match status" value="1"/>
</dbReference>
<keyword evidence="3" id="KW-0805">Transcription regulation</keyword>
<reference evidence="8 9" key="1">
    <citation type="submission" date="2023-10" db="EMBL/GenBank/DDBJ databases">
        <title>Whole Genome based description of the genera Actinobaculum and Actinotignum reveals a complex phylogenetic relationship within the species included in the genus Actinotignum.</title>
        <authorList>
            <person name="Jensen C.S."/>
            <person name="Dargis R."/>
            <person name="Kemp M."/>
            <person name="Christensen J.J."/>
        </authorList>
    </citation>
    <scope>NUCLEOTIDE SEQUENCE</scope>
    <source>
        <strain evidence="8">SLA_B511</strain>
        <strain evidence="7 9">SLA_B974</strain>
    </source>
</reference>
<dbReference type="AlphaFoldDB" id="A0AAW9HXJ5"/>
<evidence type="ECO:0000313" key="10">
    <source>
        <dbReference type="Proteomes" id="UP001281731"/>
    </source>
</evidence>
<dbReference type="Proteomes" id="UP001275049">
    <property type="component" value="Unassembled WGS sequence"/>
</dbReference>
<dbReference type="EMBL" id="JAWNGA010000003">
    <property type="protein sequence ID" value="MDY5132611.1"/>
    <property type="molecule type" value="Genomic_DNA"/>
</dbReference>
<dbReference type="InterPro" id="IPR015421">
    <property type="entry name" value="PyrdxlP-dep_Trfase_major"/>
</dbReference>
<organism evidence="8 10">
    <name type="scientific">Actinotignum urinale</name>
    <dbReference type="NCBI Taxonomy" id="190146"/>
    <lineage>
        <taxon>Bacteria</taxon>
        <taxon>Bacillati</taxon>
        <taxon>Actinomycetota</taxon>
        <taxon>Actinomycetes</taxon>
        <taxon>Actinomycetales</taxon>
        <taxon>Actinomycetaceae</taxon>
        <taxon>Actinotignum</taxon>
    </lineage>
</organism>
<evidence type="ECO:0000259" key="6">
    <source>
        <dbReference type="PROSITE" id="PS50949"/>
    </source>
</evidence>
<evidence type="ECO:0000256" key="5">
    <source>
        <dbReference type="ARBA" id="ARBA00023163"/>
    </source>
</evidence>
<dbReference type="PRINTS" id="PR00035">
    <property type="entry name" value="HTHGNTR"/>
</dbReference>
<dbReference type="CDD" id="cd00609">
    <property type="entry name" value="AAT_like"/>
    <property type="match status" value="1"/>
</dbReference>
<dbReference type="InterPro" id="IPR015424">
    <property type="entry name" value="PyrdxlP-dep_Trfase"/>
</dbReference>
<dbReference type="GO" id="GO:0003700">
    <property type="term" value="F:DNA-binding transcription factor activity"/>
    <property type="evidence" value="ECO:0007669"/>
    <property type="project" value="InterPro"/>
</dbReference>
<protein>
    <submittedName>
        <fullName evidence="8">PLP-dependent aminotransferase family protein</fullName>
    </submittedName>
</protein>
<dbReference type="GO" id="GO:0008483">
    <property type="term" value="F:transaminase activity"/>
    <property type="evidence" value="ECO:0007669"/>
    <property type="project" value="UniProtKB-KW"/>
</dbReference>
<keyword evidence="9" id="KW-1185">Reference proteome</keyword>
<dbReference type="Gene3D" id="1.10.10.10">
    <property type="entry name" value="Winged helix-like DNA-binding domain superfamily/Winged helix DNA-binding domain"/>
    <property type="match status" value="1"/>
</dbReference>
<evidence type="ECO:0000256" key="3">
    <source>
        <dbReference type="ARBA" id="ARBA00023015"/>
    </source>
</evidence>
<keyword evidence="4" id="KW-0238">DNA-binding</keyword>
<dbReference type="PANTHER" id="PTHR46577">
    <property type="entry name" value="HTH-TYPE TRANSCRIPTIONAL REGULATORY PROTEIN GABR"/>
    <property type="match status" value="1"/>
</dbReference>
<dbReference type="Pfam" id="PF00392">
    <property type="entry name" value="GntR"/>
    <property type="match status" value="1"/>
</dbReference>
<dbReference type="InterPro" id="IPR051446">
    <property type="entry name" value="HTH_trans_reg/aminotransferase"/>
</dbReference>
<evidence type="ECO:0000313" key="7">
    <source>
        <dbReference type="EMBL" id="MDY5132611.1"/>
    </source>
</evidence>
<evidence type="ECO:0000256" key="1">
    <source>
        <dbReference type="ARBA" id="ARBA00005384"/>
    </source>
</evidence>
<keyword evidence="5" id="KW-0804">Transcription</keyword>
<dbReference type="Proteomes" id="UP001281731">
    <property type="component" value="Unassembled WGS sequence"/>
</dbReference>
<comment type="similarity">
    <text evidence="1">In the C-terminal section; belongs to the class-I pyridoxal-phosphate-dependent aminotransferase family.</text>
</comment>
<dbReference type="SUPFAM" id="SSF53383">
    <property type="entry name" value="PLP-dependent transferases"/>
    <property type="match status" value="1"/>
</dbReference>
<keyword evidence="8" id="KW-0808">Transferase</keyword>
<dbReference type="InterPro" id="IPR036388">
    <property type="entry name" value="WH-like_DNA-bd_sf"/>
</dbReference>
<dbReference type="GO" id="GO:0030170">
    <property type="term" value="F:pyridoxal phosphate binding"/>
    <property type="evidence" value="ECO:0007669"/>
    <property type="project" value="InterPro"/>
</dbReference>
<dbReference type="InterPro" id="IPR015422">
    <property type="entry name" value="PyrdxlP-dep_Trfase_small"/>
</dbReference>
<dbReference type="SMART" id="SM00345">
    <property type="entry name" value="HTH_GNTR"/>
    <property type="match status" value="1"/>
</dbReference>
<dbReference type="EMBL" id="JAWNGC010000005">
    <property type="protein sequence ID" value="MDY5155082.1"/>
    <property type="molecule type" value="Genomic_DNA"/>
</dbReference>
<evidence type="ECO:0000256" key="2">
    <source>
        <dbReference type="ARBA" id="ARBA00022898"/>
    </source>
</evidence>
<dbReference type="CDD" id="cd07377">
    <property type="entry name" value="WHTH_GntR"/>
    <property type="match status" value="1"/>
</dbReference>
<evidence type="ECO:0000256" key="4">
    <source>
        <dbReference type="ARBA" id="ARBA00023125"/>
    </source>
</evidence>
<dbReference type="InterPro" id="IPR036390">
    <property type="entry name" value="WH_DNA-bd_sf"/>
</dbReference>
<name>A0AAW9HXJ5_9ACTO</name>
<sequence length="462" mass="50837">MAIHRIDSSSVARLLGNWTQRDLPLSTSLAGSLRKLIVGGWIAQGSFLPSQRELARTLGISRGTLNVAYHLLESEGYLVTQQGSGTRVRLGKTFHRIPSDGRLFSLGNSSKNTTDLSTGALPSSRIARKILSKGLGSHIEPYLLTDGYFPEGIPSLRESIARTLTDDGLPTAAENILVTTGAQQATNLVFSTFTSPGDRVLTENPTYRGSLEVFRRQGLRTDTVVNHTVTTERHLETKKLTQSAQALYVQTGINNPTGLSLSSHMRSQLAHRAGQTTMLIVEDVCSYDLTFDATPTQTLANLLPAHQVVMIGTLSKLFWGGLRVGWIRSSAERITQLTQMRKQIDISTSIHDQLYAVEFLRHVNPARKERADMLSLAFQTTTDMITGYFPQWTWITPAGGTGLWVDTGRDTAAFAARALQLNIKLAPGASFSPLGENSTYLRFPLWHEAEVLETAFRKLQTI</sequence>
<dbReference type="Gene3D" id="3.40.640.10">
    <property type="entry name" value="Type I PLP-dependent aspartate aminotransferase-like (Major domain)"/>
    <property type="match status" value="1"/>
</dbReference>
<dbReference type="GO" id="GO:0003677">
    <property type="term" value="F:DNA binding"/>
    <property type="evidence" value="ECO:0007669"/>
    <property type="project" value="UniProtKB-KW"/>
</dbReference>